<dbReference type="GO" id="GO:0006952">
    <property type="term" value="P:defense response"/>
    <property type="evidence" value="ECO:0007669"/>
    <property type="project" value="InterPro"/>
</dbReference>
<keyword evidence="1" id="KW-1133">Transmembrane helix</keyword>
<dbReference type="SUPFAM" id="SSF52540">
    <property type="entry name" value="P-loop containing nucleoside triphosphate hydrolases"/>
    <property type="match status" value="1"/>
</dbReference>
<sequence>MRYDAGRYVLETYGGFALIAVLTAWSRRFVRVHFAHRRSILSNSSKKKKKMMMKNNCHWCCNCKTRTMADNSRDACTTESLYFSFRVGESEVGIERPTPSSIGEDTRDNFTSHLYSALCRQNIQTFIDDQLNRGDEISESLVNAIEASAVSVIVFSEGYASSRWCLDELVKILECKKEYAQILVGVESRVEEIESLLGAQSKDVYALGIWGIGGIGKTTVARATFDKISSDFEGSCFLENVREE</sequence>
<dbReference type="PROSITE" id="PS50104">
    <property type="entry name" value="TIR"/>
    <property type="match status" value="1"/>
</dbReference>
<dbReference type="SUPFAM" id="SSF52200">
    <property type="entry name" value="Toll/Interleukin receptor TIR domain"/>
    <property type="match status" value="1"/>
</dbReference>
<accession>A0AAP0MAB6</accession>
<keyword evidence="1" id="KW-0812">Transmembrane</keyword>
<dbReference type="Proteomes" id="UP001428341">
    <property type="component" value="Unassembled WGS sequence"/>
</dbReference>
<name>A0AAP0MAB6_9ROSI</name>
<dbReference type="InterPro" id="IPR027417">
    <property type="entry name" value="P-loop_NTPase"/>
</dbReference>
<dbReference type="InterPro" id="IPR035897">
    <property type="entry name" value="Toll_tir_struct_dom_sf"/>
</dbReference>
<dbReference type="PANTHER" id="PTHR11017">
    <property type="entry name" value="LEUCINE-RICH REPEAT-CONTAINING PROTEIN"/>
    <property type="match status" value="1"/>
</dbReference>
<dbReference type="Gene3D" id="3.40.50.10140">
    <property type="entry name" value="Toll/interleukin-1 receptor homology (TIR) domain"/>
    <property type="match status" value="1"/>
</dbReference>
<comment type="caution">
    <text evidence="3">The sequence shown here is derived from an EMBL/GenBank/DDBJ whole genome shotgun (WGS) entry which is preliminary data.</text>
</comment>
<dbReference type="PANTHER" id="PTHR11017:SF570">
    <property type="entry name" value="DISEASE RESISTANCE PROTEIN (TIR-NBS CLASS)-RELATED"/>
    <property type="match status" value="1"/>
</dbReference>
<evidence type="ECO:0000259" key="2">
    <source>
        <dbReference type="PROSITE" id="PS50104"/>
    </source>
</evidence>
<evidence type="ECO:0000256" key="1">
    <source>
        <dbReference type="SAM" id="Phobius"/>
    </source>
</evidence>
<evidence type="ECO:0000313" key="3">
    <source>
        <dbReference type="EMBL" id="KAK9200293.1"/>
    </source>
</evidence>
<proteinExistence type="predicted"/>
<dbReference type="AlphaFoldDB" id="A0AAP0MAB6"/>
<protein>
    <recommendedName>
        <fullName evidence="2">TIR domain-containing protein</fullName>
    </recommendedName>
</protein>
<dbReference type="SMART" id="SM00255">
    <property type="entry name" value="TIR"/>
    <property type="match status" value="1"/>
</dbReference>
<dbReference type="InterPro" id="IPR000157">
    <property type="entry name" value="TIR_dom"/>
</dbReference>
<evidence type="ECO:0000313" key="4">
    <source>
        <dbReference type="Proteomes" id="UP001428341"/>
    </source>
</evidence>
<dbReference type="Pfam" id="PF01582">
    <property type="entry name" value="TIR"/>
    <property type="match status" value="1"/>
</dbReference>
<feature type="transmembrane region" description="Helical" evidence="1">
    <location>
        <begin position="12"/>
        <end position="30"/>
    </location>
</feature>
<dbReference type="EMBL" id="JBCGBO010000005">
    <property type="protein sequence ID" value="KAK9200293.1"/>
    <property type="molecule type" value="Genomic_DNA"/>
</dbReference>
<dbReference type="InterPro" id="IPR044974">
    <property type="entry name" value="Disease_R_plants"/>
</dbReference>
<organism evidence="3 4">
    <name type="scientific">Citrus x changshan-huyou</name>
    <dbReference type="NCBI Taxonomy" id="2935761"/>
    <lineage>
        <taxon>Eukaryota</taxon>
        <taxon>Viridiplantae</taxon>
        <taxon>Streptophyta</taxon>
        <taxon>Embryophyta</taxon>
        <taxon>Tracheophyta</taxon>
        <taxon>Spermatophyta</taxon>
        <taxon>Magnoliopsida</taxon>
        <taxon>eudicotyledons</taxon>
        <taxon>Gunneridae</taxon>
        <taxon>Pentapetalae</taxon>
        <taxon>rosids</taxon>
        <taxon>malvids</taxon>
        <taxon>Sapindales</taxon>
        <taxon>Rutaceae</taxon>
        <taxon>Aurantioideae</taxon>
        <taxon>Citrus</taxon>
    </lineage>
</organism>
<keyword evidence="4" id="KW-1185">Reference proteome</keyword>
<reference evidence="3 4" key="1">
    <citation type="submission" date="2024-05" db="EMBL/GenBank/DDBJ databases">
        <title>Haplotype-resolved chromosome-level genome assembly of Huyou (Citrus changshanensis).</title>
        <authorList>
            <person name="Miao C."/>
            <person name="Chen W."/>
            <person name="Wu Y."/>
            <person name="Wang L."/>
            <person name="Zhao S."/>
            <person name="Grierson D."/>
            <person name="Xu C."/>
            <person name="Chen K."/>
        </authorList>
    </citation>
    <scope>NUCLEOTIDE SEQUENCE [LARGE SCALE GENOMIC DNA]</scope>
    <source>
        <strain evidence="3">01-14</strain>
        <tissue evidence="3">Leaf</tissue>
    </source>
</reference>
<dbReference type="GO" id="GO:0007165">
    <property type="term" value="P:signal transduction"/>
    <property type="evidence" value="ECO:0007669"/>
    <property type="project" value="InterPro"/>
</dbReference>
<feature type="domain" description="TIR" evidence="2">
    <location>
        <begin position="77"/>
        <end position="228"/>
    </location>
</feature>
<gene>
    <name evidence="3" type="ORF">WN944_015490</name>
</gene>
<keyword evidence="1" id="KW-0472">Membrane</keyword>